<protein>
    <submittedName>
        <fullName evidence="1">410_t:CDS:1</fullName>
    </submittedName>
</protein>
<keyword evidence="2" id="KW-1185">Reference proteome</keyword>
<accession>A0ACA9QQX5</accession>
<reference evidence="1" key="1">
    <citation type="submission" date="2021-06" db="EMBL/GenBank/DDBJ databases">
        <authorList>
            <person name="Kallberg Y."/>
            <person name="Tangrot J."/>
            <person name="Rosling A."/>
        </authorList>
    </citation>
    <scope>NUCLEOTIDE SEQUENCE</scope>
    <source>
        <strain evidence="1">28 12/20/2015</strain>
    </source>
</reference>
<comment type="caution">
    <text evidence="1">The sequence shown here is derived from an EMBL/GenBank/DDBJ whole genome shotgun (WGS) entry which is preliminary data.</text>
</comment>
<evidence type="ECO:0000313" key="2">
    <source>
        <dbReference type="Proteomes" id="UP000789366"/>
    </source>
</evidence>
<dbReference type="Proteomes" id="UP000789366">
    <property type="component" value="Unassembled WGS sequence"/>
</dbReference>
<sequence>VHHKVLKNAYQSAEIWNELNKNIQIQDLPDHLKKFIEEYILNQETEISKKINSKDKLIFRAT</sequence>
<feature type="non-terminal residue" evidence="1">
    <location>
        <position position="1"/>
    </location>
</feature>
<evidence type="ECO:0000313" key="1">
    <source>
        <dbReference type="EMBL" id="CAG8756488.1"/>
    </source>
</evidence>
<gene>
    <name evidence="1" type="ORF">SPELUC_LOCUS14837</name>
</gene>
<proteinExistence type="predicted"/>
<dbReference type="EMBL" id="CAJVPW010045788">
    <property type="protein sequence ID" value="CAG8756488.1"/>
    <property type="molecule type" value="Genomic_DNA"/>
</dbReference>
<organism evidence="1 2">
    <name type="scientific">Cetraspora pellucida</name>
    <dbReference type="NCBI Taxonomy" id="1433469"/>
    <lineage>
        <taxon>Eukaryota</taxon>
        <taxon>Fungi</taxon>
        <taxon>Fungi incertae sedis</taxon>
        <taxon>Mucoromycota</taxon>
        <taxon>Glomeromycotina</taxon>
        <taxon>Glomeromycetes</taxon>
        <taxon>Diversisporales</taxon>
        <taxon>Gigasporaceae</taxon>
        <taxon>Cetraspora</taxon>
    </lineage>
</organism>
<name>A0ACA9QQX5_9GLOM</name>